<proteinExistence type="predicted"/>
<organism evidence="1 2">
    <name type="scientific">Clavispora lusitaniae</name>
    <name type="common">Candida lusitaniae</name>
    <dbReference type="NCBI Taxonomy" id="36911"/>
    <lineage>
        <taxon>Eukaryota</taxon>
        <taxon>Fungi</taxon>
        <taxon>Dikarya</taxon>
        <taxon>Ascomycota</taxon>
        <taxon>Saccharomycotina</taxon>
        <taxon>Pichiomycetes</taxon>
        <taxon>Metschnikowiaceae</taxon>
        <taxon>Clavispora</taxon>
    </lineage>
</organism>
<name>A0ACD0WKF7_CLALS</name>
<keyword evidence="2" id="KW-1185">Reference proteome</keyword>
<accession>A0ACD0WKF7</accession>
<sequence length="347" mass="40861">MSRWGCCNRLLERRLALVSHRSRNRVSWLLWSLSLSSSSLSLSLLRRWWHSSCWHLSRMRRHLMRHRHRRHSLRSHAIGANWCLHRHELAWVRHAVLSRWRHKTLRHHVARKSRSRVPRIKSSLRWNRHSSLGLAVVNGRQSRLYLSKTQHLLLFVRSSLWLLLWRIDAPQVLHEFIVVSSCTSIRNSRPDFSLRLRASRVESARKIEIFADSAHTKSLVVQSVIFFEFAQALIGVLKIIRFPVGFRALESGPRGIKSKKRHFVFNLFDGDVVVVVREIRFYFASTFFRVMHDLVCTSKLQYSYRTSGGKRFQIAQIYIGALSCMSVQLPLMFVVDFYQSILCSLIE</sequence>
<gene>
    <name evidence="1" type="ORF">EJF14_30715</name>
</gene>
<reference evidence="2" key="1">
    <citation type="journal article" date="2019" name="MBio">
        <title>Comparative genomics for the elucidation of multidrug resistance (MDR) in Candida lusitaniae.</title>
        <authorList>
            <person name="Kannan A."/>
            <person name="Asner S.A."/>
            <person name="Trachsel E."/>
            <person name="Kelly S."/>
            <person name="Parker J."/>
            <person name="Sanglard D."/>
        </authorList>
    </citation>
    <scope>NUCLEOTIDE SEQUENCE [LARGE SCALE GENOMIC DNA]</scope>
    <source>
        <strain evidence="2">P1</strain>
    </source>
</reference>
<evidence type="ECO:0000313" key="2">
    <source>
        <dbReference type="Proteomes" id="UP000326582"/>
    </source>
</evidence>
<evidence type="ECO:0000313" key="1">
    <source>
        <dbReference type="EMBL" id="QFZ27730.1"/>
    </source>
</evidence>
<dbReference type="Proteomes" id="UP000326582">
    <property type="component" value="Chromosome 3"/>
</dbReference>
<dbReference type="EMBL" id="CP038486">
    <property type="protein sequence ID" value="QFZ27730.1"/>
    <property type="molecule type" value="Genomic_DNA"/>
</dbReference>
<protein>
    <submittedName>
        <fullName evidence="1">Uncharacterized protein</fullName>
    </submittedName>
</protein>